<dbReference type="HOGENOM" id="CLU_038906_1_0_7"/>
<protein>
    <recommendedName>
        <fullName evidence="6">VWA-like domain-containing protein</fullName>
    </recommendedName>
</protein>
<reference evidence="5" key="2">
    <citation type="submission" date="2011-01" db="EMBL/GenBank/DDBJ databases">
        <title>The complete genome of Nitratifractor salsuginis DSM 16511.</title>
        <authorList>
            <consortium name="US DOE Joint Genome Institute (JGI-PGF)"/>
            <person name="Lucas S."/>
            <person name="Copeland A."/>
            <person name="Lapidus A."/>
            <person name="Bruce D."/>
            <person name="Goodwin L."/>
            <person name="Pitluck S."/>
            <person name="Kyrpides N."/>
            <person name="Mavromatis K."/>
            <person name="Ivanova N."/>
            <person name="Mikhailova N."/>
            <person name="Zeytun A."/>
            <person name="Detter J.C."/>
            <person name="Tapia R."/>
            <person name="Han C."/>
            <person name="Land M."/>
            <person name="Hauser L."/>
            <person name="Markowitz V."/>
            <person name="Cheng J.-F."/>
            <person name="Hugenholtz P."/>
            <person name="Woyke T."/>
            <person name="Wu D."/>
            <person name="Tindall B."/>
            <person name="Schuetze A."/>
            <person name="Brambilla E."/>
            <person name="Klenk H.-P."/>
            <person name="Eisen J.A."/>
        </authorList>
    </citation>
    <scope>NUCLEOTIDE SEQUENCE [LARGE SCALE GENOMIC DNA]</scope>
    <source>
        <strain evidence="5">DSM 16511 / JCM 12458 / E9I37-1</strain>
    </source>
</reference>
<gene>
    <name evidence="4" type="ordered locus">Nitsa_0263</name>
</gene>
<evidence type="ECO:0000256" key="1">
    <source>
        <dbReference type="SAM" id="MobiDB-lite"/>
    </source>
</evidence>
<accession>E6WZF4</accession>
<proteinExistence type="predicted"/>
<dbReference type="Proteomes" id="UP000008633">
    <property type="component" value="Chromosome"/>
</dbReference>
<name>E6WZF4_NITSE</name>
<organism evidence="4 5">
    <name type="scientific">Nitratifractor salsuginis (strain DSM 16511 / JCM 12458 / E9I37-1)</name>
    <dbReference type="NCBI Taxonomy" id="749222"/>
    <lineage>
        <taxon>Bacteria</taxon>
        <taxon>Pseudomonadati</taxon>
        <taxon>Campylobacterota</taxon>
        <taxon>Epsilonproteobacteria</taxon>
        <taxon>Campylobacterales</taxon>
        <taxon>Sulfurovaceae</taxon>
        <taxon>Nitratifractor</taxon>
    </lineage>
</organism>
<feature type="domain" description="Putative metallopeptidase" evidence="3">
    <location>
        <begin position="3"/>
        <end position="244"/>
    </location>
</feature>
<dbReference type="KEGG" id="nsa:Nitsa_0263"/>
<dbReference type="eggNOG" id="COG3864">
    <property type="taxonomic scope" value="Bacteria"/>
</dbReference>
<evidence type="ECO:0000313" key="4">
    <source>
        <dbReference type="EMBL" id="ADV45534.1"/>
    </source>
</evidence>
<dbReference type="PANTHER" id="PTHR38730">
    <property type="entry name" value="SLL7028 PROTEIN"/>
    <property type="match status" value="1"/>
</dbReference>
<dbReference type="OrthoDB" id="9761650at2"/>
<evidence type="ECO:0008006" key="6">
    <source>
        <dbReference type="Google" id="ProtNLM"/>
    </source>
</evidence>
<dbReference type="STRING" id="749222.Nitsa_0263"/>
<evidence type="ECO:0000259" key="3">
    <source>
        <dbReference type="Pfam" id="PF13203"/>
    </source>
</evidence>
<keyword evidence="5" id="KW-1185">Reference proteome</keyword>
<reference evidence="4 5" key="1">
    <citation type="journal article" date="2011" name="Stand. Genomic Sci.">
        <title>Complete genome sequence of Nitratifractor salsuginis type strain (E9I37-1).</title>
        <authorList>
            <person name="Anderson I."/>
            <person name="Sikorski J."/>
            <person name="Zeytun A."/>
            <person name="Nolan M."/>
            <person name="Lapidus A."/>
            <person name="Lucas S."/>
            <person name="Hammon N."/>
            <person name="Deshpande S."/>
            <person name="Cheng J.F."/>
            <person name="Tapia R."/>
            <person name="Han C."/>
            <person name="Goodwin L."/>
            <person name="Pitluck S."/>
            <person name="Liolios K."/>
            <person name="Pagani I."/>
            <person name="Ivanova N."/>
            <person name="Huntemann M."/>
            <person name="Mavromatis K."/>
            <person name="Ovchinikova G."/>
            <person name="Pati A."/>
            <person name="Chen A."/>
            <person name="Palaniappan K."/>
            <person name="Land M."/>
            <person name="Hauser L."/>
            <person name="Brambilla E.M."/>
            <person name="Ngatchou-Djao O.D."/>
            <person name="Rohde M."/>
            <person name="Tindall B.J."/>
            <person name="Goker M."/>
            <person name="Detter J.C."/>
            <person name="Woyke T."/>
            <person name="Bristow J."/>
            <person name="Eisen J.A."/>
            <person name="Markowitz V."/>
            <person name="Hugenholtz P."/>
            <person name="Klenk H.P."/>
            <person name="Kyrpides N.C."/>
        </authorList>
    </citation>
    <scope>NUCLEOTIDE SEQUENCE [LARGE SCALE GENOMIC DNA]</scope>
    <source>
        <strain evidence="5">DSM 16511 / JCM 12458 / E9I37-1</strain>
    </source>
</reference>
<dbReference type="AlphaFoldDB" id="E6WZF4"/>
<dbReference type="InterPro" id="IPR025154">
    <property type="entry name" value="Put_metallopeptidase_dom"/>
</dbReference>
<feature type="compositionally biased region" description="Acidic residues" evidence="1">
    <location>
        <begin position="135"/>
        <end position="150"/>
    </location>
</feature>
<dbReference type="PANTHER" id="PTHR38730:SF1">
    <property type="entry name" value="SLL7028 PROTEIN"/>
    <property type="match status" value="1"/>
</dbReference>
<dbReference type="Pfam" id="PF13203">
    <property type="entry name" value="DUF2201_N"/>
    <property type="match status" value="1"/>
</dbReference>
<dbReference type="InterPro" id="IPR018698">
    <property type="entry name" value="VWA-like_dom"/>
</dbReference>
<sequence>MSNPLDEAKARLMARSPYFGQIAATLKPAASEDLPTFRAEGGVLCYNPAWFSELEGAELETVLAHAALQKVLWHEKRGRGRHGKLWHLATEYAINALLADNGFDLPLEANYDPRYRGMYAEEIYASLLKERPPEEVEESDEVQEREEMQESEAAPESRQQERFKTQAGESETKEEPTEGDALEAAFLEQIALSSEREGKLPKGLERLVPRYFQRRIDWRERLGRYLESYLKSGYSFSPPNLKHLYRGIALPRPSSETLHIAVALDCSGSVDRELLELFAGEVEMILQHFPDYRLELMMADAQVRSHRTLSPGEPLEWEVKGRGHTDFRPVFDYLENEIHEKPRLLIYFTDGAGSFPETEPAYEVLWVLSREAEVPFGEAIIMKS</sequence>
<feature type="region of interest" description="Disordered" evidence="1">
    <location>
        <begin position="130"/>
        <end position="180"/>
    </location>
</feature>
<dbReference type="EMBL" id="CP002452">
    <property type="protein sequence ID" value="ADV45534.1"/>
    <property type="molecule type" value="Genomic_DNA"/>
</dbReference>
<evidence type="ECO:0000259" key="2">
    <source>
        <dbReference type="Pfam" id="PF09967"/>
    </source>
</evidence>
<evidence type="ECO:0000313" key="5">
    <source>
        <dbReference type="Proteomes" id="UP000008633"/>
    </source>
</evidence>
<dbReference type="RefSeq" id="WP_013553231.1">
    <property type="nucleotide sequence ID" value="NC_014935.1"/>
</dbReference>
<feature type="compositionally biased region" description="Basic and acidic residues" evidence="1">
    <location>
        <begin position="158"/>
        <end position="176"/>
    </location>
</feature>
<feature type="domain" description="VWA-like" evidence="2">
    <location>
        <begin position="260"/>
        <end position="382"/>
    </location>
</feature>
<dbReference type="Pfam" id="PF09967">
    <property type="entry name" value="DUF2201"/>
    <property type="match status" value="1"/>
</dbReference>